<dbReference type="InParanoid" id="A0LVM2"/>
<name>A0LVM2_ACIC1</name>
<dbReference type="InterPro" id="IPR032710">
    <property type="entry name" value="NTF2-like_dom_sf"/>
</dbReference>
<evidence type="ECO:0008006" key="3">
    <source>
        <dbReference type="Google" id="ProtNLM"/>
    </source>
</evidence>
<dbReference type="Pfam" id="PF07366">
    <property type="entry name" value="SnoaL"/>
    <property type="match status" value="1"/>
</dbReference>
<dbReference type="InterPro" id="IPR009959">
    <property type="entry name" value="Cyclase_SnoaL-like"/>
</dbReference>
<dbReference type="EMBL" id="CP000481">
    <property type="protein sequence ID" value="ABK53482.1"/>
    <property type="molecule type" value="Genomic_DNA"/>
</dbReference>
<dbReference type="GO" id="GO:0030638">
    <property type="term" value="P:polyketide metabolic process"/>
    <property type="evidence" value="ECO:0007669"/>
    <property type="project" value="InterPro"/>
</dbReference>
<proteinExistence type="predicted"/>
<protein>
    <recommendedName>
        <fullName evidence="3">Ester cyclase</fullName>
    </recommendedName>
</protein>
<dbReference type="STRING" id="351607.Acel_1710"/>
<accession>A0LVM2</accession>
<evidence type="ECO:0000313" key="2">
    <source>
        <dbReference type="Proteomes" id="UP000008221"/>
    </source>
</evidence>
<dbReference type="SUPFAM" id="SSF54427">
    <property type="entry name" value="NTF2-like"/>
    <property type="match status" value="1"/>
</dbReference>
<dbReference type="KEGG" id="ace:Acel_1710"/>
<organism evidence="1 2">
    <name type="scientific">Acidothermus cellulolyticus (strain ATCC 43068 / DSM 8971 / 11B)</name>
    <dbReference type="NCBI Taxonomy" id="351607"/>
    <lineage>
        <taxon>Bacteria</taxon>
        <taxon>Bacillati</taxon>
        <taxon>Actinomycetota</taxon>
        <taxon>Actinomycetes</taxon>
        <taxon>Acidothermales</taxon>
        <taxon>Acidothermaceae</taxon>
        <taxon>Acidothermus</taxon>
    </lineage>
</organism>
<sequence length="142" mass="15590">MAAGSIPEIETTVRRFYEALTTGDSILVDQALAPEWEAVPPLRSGPGAEGWKTSVAHLRGVFPDLRVTIEDIVFSGDRVVVRSVSRGTHTGELLGVRGTGKQIEFRAIDIHRLENGRIVQTWHLEDYFGIALQIGLTFIPAP</sequence>
<gene>
    <name evidence="1" type="ordered locus">Acel_1710</name>
</gene>
<dbReference type="RefSeq" id="WP_011720545.1">
    <property type="nucleotide sequence ID" value="NC_008578.1"/>
</dbReference>
<dbReference type="OrthoDB" id="9182871at2"/>
<dbReference type="AlphaFoldDB" id="A0LVM2"/>
<dbReference type="PANTHER" id="PTHR38436:SF1">
    <property type="entry name" value="ESTER CYCLASE"/>
    <property type="match status" value="1"/>
</dbReference>
<dbReference type="eggNOG" id="COG5485">
    <property type="taxonomic scope" value="Bacteria"/>
</dbReference>
<dbReference type="HOGENOM" id="CLU_100997_5_1_11"/>
<keyword evidence="2" id="KW-1185">Reference proteome</keyword>
<evidence type="ECO:0000313" key="1">
    <source>
        <dbReference type="EMBL" id="ABK53482.1"/>
    </source>
</evidence>
<dbReference type="Proteomes" id="UP000008221">
    <property type="component" value="Chromosome"/>
</dbReference>
<dbReference type="Gene3D" id="3.10.450.50">
    <property type="match status" value="1"/>
</dbReference>
<reference evidence="1 2" key="1">
    <citation type="journal article" date="2009" name="Genome Res.">
        <title>Complete genome of the cellulolytic thermophile Acidothermus cellulolyticus 11B provides insights into its ecophysiological and evolutionary adaptations.</title>
        <authorList>
            <person name="Barabote R.D."/>
            <person name="Xie G."/>
            <person name="Leu D.H."/>
            <person name="Normand P."/>
            <person name="Necsulea A."/>
            <person name="Daubin V."/>
            <person name="Medigue C."/>
            <person name="Adney W.S."/>
            <person name="Xu X.C."/>
            <person name="Lapidus A."/>
            <person name="Parales R.E."/>
            <person name="Detter C."/>
            <person name="Pujic P."/>
            <person name="Bruce D."/>
            <person name="Lavire C."/>
            <person name="Challacombe J.F."/>
            <person name="Brettin T.S."/>
            <person name="Berry A.M."/>
        </authorList>
    </citation>
    <scope>NUCLEOTIDE SEQUENCE [LARGE SCALE GENOMIC DNA]</scope>
    <source>
        <strain evidence="2">ATCC 43068 / DSM 8971 / 11B</strain>
    </source>
</reference>
<dbReference type="PANTHER" id="PTHR38436">
    <property type="entry name" value="POLYKETIDE CYCLASE SNOAL-LIKE DOMAIN"/>
    <property type="match status" value="1"/>
</dbReference>